<feature type="region of interest" description="Disordered" evidence="8">
    <location>
        <begin position="135"/>
        <end position="154"/>
    </location>
</feature>
<evidence type="ECO:0000256" key="6">
    <source>
        <dbReference type="ARBA" id="ARBA00023163"/>
    </source>
</evidence>
<reference evidence="10" key="1">
    <citation type="submission" date="2015-10" db="EMBL/GenBank/DDBJ databases">
        <authorList>
            <person name="Regsiter A."/>
            <person name="william w."/>
        </authorList>
    </citation>
    <scope>NUCLEOTIDE SEQUENCE</scope>
    <source>
        <strain evidence="10">Montdore</strain>
    </source>
</reference>
<dbReference type="SMART" id="SM00412">
    <property type="entry name" value="Cu_FIST"/>
    <property type="match status" value="1"/>
</dbReference>
<gene>
    <name evidence="10" type="ORF">GSTUAT00006865001</name>
</gene>
<feature type="compositionally biased region" description="Low complexity" evidence="8">
    <location>
        <begin position="135"/>
        <end position="151"/>
    </location>
</feature>
<keyword evidence="5" id="KW-0805">Transcription regulation</keyword>
<feature type="region of interest" description="Disordered" evidence="8">
    <location>
        <begin position="216"/>
        <end position="247"/>
    </location>
</feature>
<keyword evidence="11" id="KW-1185">Reference proteome</keyword>
<dbReference type="PANTHER" id="PTHR28088:SF5">
    <property type="entry name" value="TRANSCRIPTIONAL ACTIVATOR HAA1-RELATED"/>
    <property type="match status" value="1"/>
</dbReference>
<dbReference type="SMART" id="SM01090">
    <property type="entry name" value="Copper-fist"/>
    <property type="match status" value="1"/>
</dbReference>
<keyword evidence="7" id="KW-0539">Nucleus</keyword>
<dbReference type="PANTHER" id="PTHR28088">
    <property type="entry name" value="TRANSCRIPTIONAL ACTIVATOR HAA1-RELATED"/>
    <property type="match status" value="1"/>
</dbReference>
<dbReference type="Proteomes" id="UP001412239">
    <property type="component" value="Unassembled WGS sequence"/>
</dbReference>
<feature type="domain" description="Copper-fist" evidence="9">
    <location>
        <begin position="1"/>
        <end position="41"/>
    </location>
</feature>
<dbReference type="GO" id="GO:0045944">
    <property type="term" value="P:positive regulation of transcription by RNA polymerase II"/>
    <property type="evidence" value="ECO:0007669"/>
    <property type="project" value="TreeGrafter"/>
</dbReference>
<keyword evidence="4" id="KW-0186">Copper</keyword>
<evidence type="ECO:0000256" key="7">
    <source>
        <dbReference type="ARBA" id="ARBA00023242"/>
    </source>
</evidence>
<evidence type="ECO:0000313" key="10">
    <source>
        <dbReference type="EMBL" id="CUS09038.1"/>
    </source>
</evidence>
<evidence type="ECO:0000256" key="4">
    <source>
        <dbReference type="ARBA" id="ARBA00023008"/>
    </source>
</evidence>
<protein>
    <recommendedName>
        <fullName evidence="9">Copper-fist domain-containing protein</fullName>
    </recommendedName>
</protein>
<dbReference type="FunFam" id="3.90.430.10:FF:000001">
    <property type="entry name" value="Copper fist DNA-binding protein"/>
    <property type="match status" value="1"/>
</dbReference>
<keyword evidence="2" id="KW-0479">Metal-binding</keyword>
<evidence type="ECO:0000259" key="9">
    <source>
        <dbReference type="PROSITE" id="PS50073"/>
    </source>
</evidence>
<dbReference type="EMBL" id="LN891100">
    <property type="protein sequence ID" value="CUS09038.1"/>
    <property type="molecule type" value="Genomic_DNA"/>
</dbReference>
<dbReference type="GO" id="GO:0000981">
    <property type="term" value="F:DNA-binding transcription factor activity, RNA polymerase II-specific"/>
    <property type="evidence" value="ECO:0007669"/>
    <property type="project" value="TreeGrafter"/>
</dbReference>
<dbReference type="GO" id="GO:0005507">
    <property type="term" value="F:copper ion binding"/>
    <property type="evidence" value="ECO:0007669"/>
    <property type="project" value="InterPro"/>
</dbReference>
<dbReference type="GO" id="GO:0006879">
    <property type="term" value="P:intracellular iron ion homeostasis"/>
    <property type="evidence" value="ECO:0007669"/>
    <property type="project" value="TreeGrafter"/>
</dbReference>
<sequence length="536" mass="56356">MMIDGVKMACEACIRGHRVSGCNHSDTDRKLLPIAKKGRPVSQCNHCRQMRKARSAHVKCDCGERLALLKESKAAGKPVPATASACHTSTATATAAPPEEGDHKDASLACLCCHGGRCTCALKKEPLDSVPELATPATSASIAPTATATPAVETRKPRLQATLSESSLPNFQIFSNGHHRPTHKQHGSIHGSSPYTIPHIGHTGHTFGEHIGGYTKAPAATASAPPSTSSQKPRRIKSEHSSPDLRSYPALKMANTGITPLELTPQLPPQPIKPISSRVAPGLSVNTNAPYTVHEFRSQELLPSADSECSFQFSAGLYPPQSAGWPPSYGVYDGAPFDEQPLDTGVDYSVSQLDLGDYLRYQPSAGLNGSVSGDEIDEFIGPVNGPGGLGGARTVTRSSSSDTSDQAESDFRVSAASSFVGLQQASSALLPGNSYEDLENLNTAVAPMQPPDPTYGLIIGTVDGALDSETRSLSLYEGYSDGFLSLKDMATTKAAELGGVPSSLPPADDGDFLWMASPMSANSVQDGAPPPDRWVS</sequence>
<dbReference type="Gene3D" id="3.90.430.10">
    <property type="entry name" value="Copper fist DNA-binding domain"/>
    <property type="match status" value="1"/>
</dbReference>
<keyword evidence="6" id="KW-0804">Transcription</keyword>
<proteinExistence type="predicted"/>
<accession>A0A292PQZ1</accession>
<evidence type="ECO:0000256" key="8">
    <source>
        <dbReference type="SAM" id="MobiDB-lite"/>
    </source>
</evidence>
<dbReference type="AlphaFoldDB" id="A0A292PQZ1"/>
<evidence type="ECO:0000256" key="3">
    <source>
        <dbReference type="ARBA" id="ARBA00022833"/>
    </source>
</evidence>
<dbReference type="GO" id="GO:0000978">
    <property type="term" value="F:RNA polymerase II cis-regulatory region sequence-specific DNA binding"/>
    <property type="evidence" value="ECO:0007669"/>
    <property type="project" value="TreeGrafter"/>
</dbReference>
<evidence type="ECO:0000313" key="11">
    <source>
        <dbReference type="Proteomes" id="UP001412239"/>
    </source>
</evidence>
<feature type="compositionally biased region" description="Low complexity" evidence="8">
    <location>
        <begin position="217"/>
        <end position="230"/>
    </location>
</feature>
<dbReference type="PROSITE" id="PS50073">
    <property type="entry name" value="COPPER_FIST_2"/>
    <property type="match status" value="1"/>
</dbReference>
<organism evidence="10 11">
    <name type="scientific">Tuber aestivum</name>
    <name type="common">summer truffle</name>
    <dbReference type="NCBI Taxonomy" id="59557"/>
    <lineage>
        <taxon>Eukaryota</taxon>
        <taxon>Fungi</taxon>
        <taxon>Dikarya</taxon>
        <taxon>Ascomycota</taxon>
        <taxon>Pezizomycotina</taxon>
        <taxon>Pezizomycetes</taxon>
        <taxon>Pezizales</taxon>
        <taxon>Tuberaceae</taxon>
        <taxon>Tuber</taxon>
    </lineage>
</organism>
<dbReference type="Pfam" id="PF00649">
    <property type="entry name" value="Copper-fist"/>
    <property type="match status" value="1"/>
</dbReference>
<dbReference type="GO" id="GO:0006878">
    <property type="term" value="P:intracellular copper ion homeostasis"/>
    <property type="evidence" value="ECO:0007669"/>
    <property type="project" value="TreeGrafter"/>
</dbReference>
<dbReference type="InterPro" id="IPR001083">
    <property type="entry name" value="Cu_fist_DNA-bd_dom"/>
</dbReference>
<keyword evidence="3" id="KW-0862">Zinc</keyword>
<dbReference type="GO" id="GO:0005634">
    <property type="term" value="C:nucleus"/>
    <property type="evidence" value="ECO:0007669"/>
    <property type="project" value="UniProtKB-SubCell"/>
</dbReference>
<evidence type="ECO:0000256" key="5">
    <source>
        <dbReference type="ARBA" id="ARBA00023015"/>
    </source>
</evidence>
<evidence type="ECO:0000256" key="2">
    <source>
        <dbReference type="ARBA" id="ARBA00022723"/>
    </source>
</evidence>
<name>A0A292PQZ1_9PEZI</name>
<evidence type="ECO:0000256" key="1">
    <source>
        <dbReference type="ARBA" id="ARBA00004123"/>
    </source>
</evidence>
<dbReference type="InterPro" id="IPR051763">
    <property type="entry name" value="Copper_Homeo_Regul"/>
</dbReference>
<comment type="subcellular location">
    <subcellularLocation>
        <location evidence="1">Nucleus</location>
    </subcellularLocation>
</comment>
<dbReference type="InterPro" id="IPR036395">
    <property type="entry name" value="Cu_fist_DNA-bd_dom_sf"/>
</dbReference>
<dbReference type="SUPFAM" id="SSF57879">
    <property type="entry name" value="Zinc domain conserved in yeast copper-regulated transcription factors"/>
    <property type="match status" value="1"/>
</dbReference>
<feature type="region of interest" description="Disordered" evidence="8">
    <location>
        <begin position="383"/>
        <end position="409"/>
    </location>
</feature>